<dbReference type="Pfam" id="PF00990">
    <property type="entry name" value="GGDEF"/>
    <property type="match status" value="1"/>
</dbReference>
<organism evidence="6 7">
    <name type="scientific">Marinobacter nitratireducens</name>
    <dbReference type="NCBI Taxonomy" id="1137280"/>
    <lineage>
        <taxon>Bacteria</taxon>
        <taxon>Pseudomonadati</taxon>
        <taxon>Pseudomonadota</taxon>
        <taxon>Gammaproteobacteria</taxon>
        <taxon>Pseudomonadales</taxon>
        <taxon>Marinobacteraceae</taxon>
        <taxon>Marinobacter</taxon>
    </lineage>
</organism>
<dbReference type="EMBL" id="ANIE01000005">
    <property type="protein sequence ID" value="KEF31672.1"/>
    <property type="molecule type" value="Genomic_DNA"/>
</dbReference>
<evidence type="ECO:0000256" key="1">
    <source>
        <dbReference type="ARBA" id="ARBA00001946"/>
    </source>
</evidence>
<dbReference type="OrthoDB" id="9812260at2"/>
<evidence type="ECO:0000313" key="7">
    <source>
        <dbReference type="Proteomes" id="UP000035057"/>
    </source>
</evidence>
<evidence type="ECO:0000256" key="3">
    <source>
        <dbReference type="ARBA" id="ARBA00022777"/>
    </source>
</evidence>
<reference evidence="6 7" key="1">
    <citation type="submission" date="2012-12" db="EMBL/GenBank/DDBJ databases">
        <title>Genome assembly of Marinobacter sp. AK21.</title>
        <authorList>
            <person name="Khatri I."/>
            <person name="Kumar R."/>
            <person name="Vaidya B."/>
            <person name="Subramanian S."/>
            <person name="Pinnaka A."/>
        </authorList>
    </citation>
    <scope>NUCLEOTIDE SEQUENCE [LARGE SCALE GENOMIC DNA]</scope>
    <source>
        <strain evidence="6 7">AK21</strain>
    </source>
</reference>
<protein>
    <recommendedName>
        <fullName evidence="2">diguanylate cyclase</fullName>
        <ecNumber evidence="2">2.7.7.65</ecNumber>
    </recommendedName>
</protein>
<comment type="caution">
    <text evidence="6">The sequence shown here is derived from an EMBL/GenBank/DDBJ whole genome shotgun (WGS) entry which is preliminary data.</text>
</comment>
<comment type="catalytic activity">
    <reaction evidence="4">
        <text>2 GTP = 3',3'-c-di-GMP + 2 diphosphate</text>
        <dbReference type="Rhea" id="RHEA:24898"/>
        <dbReference type="ChEBI" id="CHEBI:33019"/>
        <dbReference type="ChEBI" id="CHEBI:37565"/>
        <dbReference type="ChEBI" id="CHEBI:58805"/>
        <dbReference type="EC" id="2.7.7.65"/>
    </reaction>
</comment>
<accession>A0A072N382</accession>
<evidence type="ECO:0000259" key="5">
    <source>
        <dbReference type="PROSITE" id="PS50887"/>
    </source>
</evidence>
<dbReference type="PANTHER" id="PTHR45138">
    <property type="entry name" value="REGULATORY COMPONENTS OF SENSORY TRANSDUCTION SYSTEM"/>
    <property type="match status" value="1"/>
</dbReference>
<dbReference type="InterPro" id="IPR035965">
    <property type="entry name" value="PAS-like_dom_sf"/>
</dbReference>
<dbReference type="InterPro" id="IPR013656">
    <property type="entry name" value="PAS_4"/>
</dbReference>
<dbReference type="Pfam" id="PF08448">
    <property type="entry name" value="PAS_4"/>
    <property type="match status" value="1"/>
</dbReference>
<keyword evidence="7" id="KW-1185">Reference proteome</keyword>
<keyword evidence="3" id="KW-0418">Kinase</keyword>
<dbReference type="InterPro" id="IPR043128">
    <property type="entry name" value="Rev_trsase/Diguanyl_cyclase"/>
</dbReference>
<evidence type="ECO:0000313" key="6">
    <source>
        <dbReference type="EMBL" id="KEF31672.1"/>
    </source>
</evidence>
<dbReference type="RefSeq" id="WP_036130912.1">
    <property type="nucleotide sequence ID" value="NZ_ANIE01000005.1"/>
</dbReference>
<dbReference type="PATRIC" id="fig|1137280.3.peg.1836"/>
<dbReference type="STRING" id="1137280.D777_02021"/>
<evidence type="ECO:0000256" key="4">
    <source>
        <dbReference type="ARBA" id="ARBA00034247"/>
    </source>
</evidence>
<dbReference type="FunFam" id="3.30.70.270:FF:000001">
    <property type="entry name" value="Diguanylate cyclase domain protein"/>
    <property type="match status" value="1"/>
</dbReference>
<dbReference type="GO" id="GO:0052621">
    <property type="term" value="F:diguanylate cyclase activity"/>
    <property type="evidence" value="ECO:0007669"/>
    <property type="project" value="UniProtKB-EC"/>
</dbReference>
<dbReference type="PANTHER" id="PTHR45138:SF9">
    <property type="entry name" value="DIGUANYLATE CYCLASE DGCM-RELATED"/>
    <property type="match status" value="1"/>
</dbReference>
<dbReference type="PROSITE" id="PS50887">
    <property type="entry name" value="GGDEF"/>
    <property type="match status" value="1"/>
</dbReference>
<keyword evidence="3" id="KW-0808">Transferase</keyword>
<dbReference type="Gene3D" id="3.30.70.270">
    <property type="match status" value="1"/>
</dbReference>
<dbReference type="InterPro" id="IPR000160">
    <property type="entry name" value="GGDEF_dom"/>
</dbReference>
<dbReference type="SUPFAM" id="SSF55073">
    <property type="entry name" value="Nucleotide cyclase"/>
    <property type="match status" value="1"/>
</dbReference>
<evidence type="ECO:0000256" key="2">
    <source>
        <dbReference type="ARBA" id="ARBA00012528"/>
    </source>
</evidence>
<comment type="cofactor">
    <cofactor evidence="1">
        <name>Mg(2+)</name>
        <dbReference type="ChEBI" id="CHEBI:18420"/>
    </cofactor>
</comment>
<dbReference type="CDD" id="cd01949">
    <property type="entry name" value="GGDEF"/>
    <property type="match status" value="1"/>
</dbReference>
<proteinExistence type="predicted"/>
<dbReference type="SUPFAM" id="SSF55785">
    <property type="entry name" value="PYP-like sensor domain (PAS domain)"/>
    <property type="match status" value="1"/>
</dbReference>
<name>A0A072N382_9GAMM</name>
<dbReference type="EC" id="2.7.7.65" evidence="2"/>
<dbReference type="Proteomes" id="UP000035057">
    <property type="component" value="Unassembled WGS sequence"/>
</dbReference>
<dbReference type="InterPro" id="IPR029787">
    <property type="entry name" value="Nucleotide_cyclase"/>
</dbReference>
<dbReference type="SMART" id="SM00267">
    <property type="entry name" value="GGDEF"/>
    <property type="match status" value="1"/>
</dbReference>
<dbReference type="AlphaFoldDB" id="A0A072N382"/>
<feature type="domain" description="GGDEF" evidence="5">
    <location>
        <begin position="186"/>
        <end position="319"/>
    </location>
</feature>
<sequence length="319" mass="36229">MAMNENEVNAFHWLADMLESVEVGLVVLDLEFRVQAWNGFMENHSGITASRIRDQILFDVFPDIPEAWLTRKVDAVAMLNTRAFTSWEQRPYLFKFRNTRPITGTEEYMFQNLTISPLSGTTGNVEKVCLMVYDVTDIASSKRALERANEQLAKLSMTDRLTGLKNRGTWENLVDAEYERYRRYGHATSLVMFDIDRFKKVNDTYGHLAGDEVIKHTAGMTLNNLRQSDSAGRYGGEEFGIILPETDAEGAKIICERIREGIEQSVVDTTAGPIQYTISMGIAQLTDVPENHMQWMQQADEALYAAKKSGRNRVMVFDA</sequence>
<dbReference type="InterPro" id="IPR050469">
    <property type="entry name" value="Diguanylate_Cyclase"/>
</dbReference>
<dbReference type="Gene3D" id="3.30.450.20">
    <property type="entry name" value="PAS domain"/>
    <property type="match status" value="1"/>
</dbReference>
<gene>
    <name evidence="6" type="ORF">D777_02021</name>
</gene>
<dbReference type="GO" id="GO:0016301">
    <property type="term" value="F:kinase activity"/>
    <property type="evidence" value="ECO:0007669"/>
    <property type="project" value="UniProtKB-KW"/>
</dbReference>
<dbReference type="NCBIfam" id="TIGR00254">
    <property type="entry name" value="GGDEF"/>
    <property type="match status" value="1"/>
</dbReference>